<dbReference type="Pfam" id="PF04290">
    <property type="entry name" value="DctQ"/>
    <property type="match status" value="1"/>
</dbReference>
<dbReference type="InterPro" id="IPR007387">
    <property type="entry name" value="TRAP_DctQ"/>
</dbReference>
<dbReference type="InterPro" id="IPR055348">
    <property type="entry name" value="DctQ"/>
</dbReference>
<evidence type="ECO:0000313" key="11">
    <source>
        <dbReference type="EMBL" id="AJE49184.1"/>
    </source>
</evidence>
<comment type="subunit">
    <text evidence="9">The complex comprises the extracytoplasmic solute receptor protein and the two transmembrane proteins.</text>
</comment>
<evidence type="ECO:0000256" key="1">
    <source>
        <dbReference type="ARBA" id="ARBA00004429"/>
    </source>
</evidence>
<dbReference type="GO" id="GO:0015740">
    <property type="term" value="P:C4-dicarboxylate transport"/>
    <property type="evidence" value="ECO:0007669"/>
    <property type="project" value="TreeGrafter"/>
</dbReference>
<evidence type="ECO:0000256" key="8">
    <source>
        <dbReference type="ARBA" id="ARBA00038436"/>
    </source>
</evidence>
<comment type="similarity">
    <text evidence="8 9">Belongs to the TRAP transporter small permease family.</text>
</comment>
<sequence length="209" mass="23425">MRRPARSGRSADIPCEEGKMIAKFERFVMGLSRIATFIGAIVVVLMMVHVTADVVSKFVFSRPLPGTTALVSNYYMVVVTFLCLCVVEARNGHIDVELVAEHFPQRVQRMLTALALVIGLVVFVAFTWKTFSVANDKLSVGAFETEQRVKIITWPSYYIVPVGTGLMALMILSKLLGRRFDLKRESLAESYERANEVATSEENREAQEK</sequence>
<protein>
    <recommendedName>
        <fullName evidence="9">TRAP transporter small permease protein</fullName>
    </recommendedName>
</protein>
<evidence type="ECO:0000256" key="7">
    <source>
        <dbReference type="ARBA" id="ARBA00023136"/>
    </source>
</evidence>
<feature type="transmembrane region" description="Helical" evidence="9">
    <location>
        <begin position="110"/>
        <end position="128"/>
    </location>
</feature>
<comment type="subcellular location">
    <subcellularLocation>
        <location evidence="1 9">Cell inner membrane</location>
        <topology evidence="1 9">Multi-pass membrane protein</topology>
    </subcellularLocation>
</comment>
<keyword evidence="7 9" id="KW-0472">Membrane</keyword>
<evidence type="ECO:0000256" key="5">
    <source>
        <dbReference type="ARBA" id="ARBA00022692"/>
    </source>
</evidence>
<keyword evidence="3" id="KW-1003">Cell membrane</keyword>
<keyword evidence="5 9" id="KW-0812">Transmembrane</keyword>
<geneLocation type="plasmid" evidence="11 12">
    <name>pP73A</name>
</geneLocation>
<proteinExistence type="inferred from homology"/>
<dbReference type="KEGG" id="cid:P73_4469"/>
<evidence type="ECO:0000256" key="2">
    <source>
        <dbReference type="ARBA" id="ARBA00022448"/>
    </source>
</evidence>
<reference evidence="11 12" key="1">
    <citation type="journal article" date="2014" name="Int. J. Syst. Evol. Microbiol.">
        <title>Celeribacter indicus sp. nov., a polycyclic aromatic hydrocarbon-degrading bacterium from deep-sea sediment and reclassification of Huaishuia halophila as Celeribacter halophilus comb. nov.</title>
        <authorList>
            <person name="Lai Q."/>
            <person name="Cao J."/>
            <person name="Yuan J."/>
            <person name="Li F."/>
            <person name="Shao Z."/>
        </authorList>
    </citation>
    <scope>NUCLEOTIDE SEQUENCE [LARGE SCALE GENOMIC DNA]</scope>
    <source>
        <strain evidence="11">P73</strain>
        <plasmid evidence="12">Plasmid pP73A</plasmid>
    </source>
</reference>
<dbReference type="PANTHER" id="PTHR35011">
    <property type="entry name" value="2,3-DIKETO-L-GULONATE TRAP TRANSPORTER SMALL PERMEASE PROTEIN YIAM"/>
    <property type="match status" value="1"/>
</dbReference>
<evidence type="ECO:0000313" key="12">
    <source>
        <dbReference type="Proteomes" id="UP000031521"/>
    </source>
</evidence>
<dbReference type="Proteomes" id="UP000031521">
    <property type="component" value="Plasmid pP73A"/>
</dbReference>
<gene>
    <name evidence="11" type="ORF">P73_4469</name>
</gene>
<evidence type="ECO:0000259" key="10">
    <source>
        <dbReference type="Pfam" id="PF04290"/>
    </source>
</evidence>
<dbReference type="HOGENOM" id="CLU_086356_8_3_5"/>
<feature type="transmembrane region" description="Helical" evidence="9">
    <location>
        <begin position="157"/>
        <end position="177"/>
    </location>
</feature>
<keyword evidence="2 9" id="KW-0813">Transport</keyword>
<keyword evidence="6 9" id="KW-1133">Transmembrane helix</keyword>
<comment type="function">
    <text evidence="9">Part of the tripartite ATP-independent periplasmic (TRAP) transport system.</text>
</comment>
<organism evidence="11 12">
    <name type="scientific">Celeribacter indicus</name>
    <dbReference type="NCBI Taxonomy" id="1208324"/>
    <lineage>
        <taxon>Bacteria</taxon>
        <taxon>Pseudomonadati</taxon>
        <taxon>Pseudomonadota</taxon>
        <taxon>Alphaproteobacteria</taxon>
        <taxon>Rhodobacterales</taxon>
        <taxon>Roseobacteraceae</taxon>
        <taxon>Celeribacter</taxon>
    </lineage>
</organism>
<dbReference type="EMBL" id="CP004394">
    <property type="protein sequence ID" value="AJE49184.1"/>
    <property type="molecule type" value="Genomic_DNA"/>
</dbReference>
<accession>A0A0B5E1S5</accession>
<keyword evidence="11" id="KW-0614">Plasmid</keyword>
<evidence type="ECO:0000256" key="4">
    <source>
        <dbReference type="ARBA" id="ARBA00022519"/>
    </source>
</evidence>
<keyword evidence="12" id="KW-1185">Reference proteome</keyword>
<feature type="transmembrane region" description="Helical" evidence="9">
    <location>
        <begin position="72"/>
        <end position="89"/>
    </location>
</feature>
<evidence type="ECO:0000256" key="9">
    <source>
        <dbReference type="RuleBase" id="RU369079"/>
    </source>
</evidence>
<feature type="transmembrane region" description="Helical" evidence="9">
    <location>
        <begin position="30"/>
        <end position="52"/>
    </location>
</feature>
<dbReference type="GO" id="GO:0022857">
    <property type="term" value="F:transmembrane transporter activity"/>
    <property type="evidence" value="ECO:0007669"/>
    <property type="project" value="UniProtKB-UniRule"/>
</dbReference>
<evidence type="ECO:0000256" key="3">
    <source>
        <dbReference type="ARBA" id="ARBA00022475"/>
    </source>
</evidence>
<evidence type="ECO:0000256" key="6">
    <source>
        <dbReference type="ARBA" id="ARBA00022989"/>
    </source>
</evidence>
<keyword evidence="4 9" id="KW-0997">Cell inner membrane</keyword>
<name>A0A0B5E1S5_9RHOB</name>
<dbReference type="GO" id="GO:0005886">
    <property type="term" value="C:plasma membrane"/>
    <property type="evidence" value="ECO:0007669"/>
    <property type="project" value="UniProtKB-SubCell"/>
</dbReference>
<dbReference type="AlphaFoldDB" id="A0A0B5E1S5"/>
<feature type="domain" description="Tripartite ATP-independent periplasmic transporters DctQ component" evidence="10">
    <location>
        <begin position="46"/>
        <end position="177"/>
    </location>
</feature>
<dbReference type="PANTHER" id="PTHR35011:SF10">
    <property type="entry name" value="TRAP TRANSPORTER SMALL PERMEASE PROTEIN"/>
    <property type="match status" value="1"/>
</dbReference>